<dbReference type="SMART" id="SM00028">
    <property type="entry name" value="TPR"/>
    <property type="match status" value="4"/>
</dbReference>
<dbReference type="Proteomes" id="UP000317593">
    <property type="component" value="Unassembled WGS sequence"/>
</dbReference>
<dbReference type="OrthoDB" id="1524241at2"/>
<dbReference type="InterPro" id="IPR019734">
    <property type="entry name" value="TPR_rpt"/>
</dbReference>
<dbReference type="Pfam" id="PF13431">
    <property type="entry name" value="TPR_17"/>
    <property type="match status" value="1"/>
</dbReference>
<evidence type="ECO:0000256" key="3">
    <source>
        <dbReference type="PROSITE-ProRule" id="PRU00339"/>
    </source>
</evidence>
<dbReference type="EMBL" id="FXTH01000002">
    <property type="protein sequence ID" value="SMO40068.1"/>
    <property type="molecule type" value="Genomic_DNA"/>
</dbReference>
<evidence type="ECO:0000256" key="2">
    <source>
        <dbReference type="ARBA" id="ARBA00022803"/>
    </source>
</evidence>
<keyword evidence="5" id="KW-1185">Reference proteome</keyword>
<dbReference type="RefSeq" id="WP_142712910.1">
    <property type="nucleotide sequence ID" value="NZ_FXTH01000002.1"/>
</dbReference>
<evidence type="ECO:0000256" key="1">
    <source>
        <dbReference type="ARBA" id="ARBA00022737"/>
    </source>
</evidence>
<accession>A0A521AZ06</accession>
<organism evidence="4 5">
    <name type="scientific">Fodinibius sediminis</name>
    <dbReference type="NCBI Taxonomy" id="1214077"/>
    <lineage>
        <taxon>Bacteria</taxon>
        <taxon>Pseudomonadati</taxon>
        <taxon>Balneolota</taxon>
        <taxon>Balneolia</taxon>
        <taxon>Balneolales</taxon>
        <taxon>Balneolaceae</taxon>
        <taxon>Fodinibius</taxon>
    </lineage>
</organism>
<keyword evidence="1" id="KW-0677">Repeat</keyword>
<proteinExistence type="predicted"/>
<dbReference type="AlphaFoldDB" id="A0A521AZ06"/>
<reference evidence="4 5" key="1">
    <citation type="submission" date="2017-05" db="EMBL/GenBank/DDBJ databases">
        <authorList>
            <person name="Varghese N."/>
            <person name="Submissions S."/>
        </authorList>
    </citation>
    <scope>NUCLEOTIDE SEQUENCE [LARGE SCALE GENOMIC DNA]</scope>
    <source>
        <strain evidence="4 5">DSM 21194</strain>
    </source>
</reference>
<gene>
    <name evidence="4" type="ORF">SAMN06265218_10217</name>
</gene>
<protein>
    <submittedName>
        <fullName evidence="4">Tfp pilus assembly protein PilF</fullName>
    </submittedName>
</protein>
<dbReference type="SUPFAM" id="SSF48452">
    <property type="entry name" value="TPR-like"/>
    <property type="match status" value="1"/>
</dbReference>
<evidence type="ECO:0000313" key="4">
    <source>
        <dbReference type="EMBL" id="SMO40068.1"/>
    </source>
</evidence>
<dbReference type="PROSITE" id="PS50005">
    <property type="entry name" value="TPR"/>
    <property type="match status" value="1"/>
</dbReference>
<dbReference type="InterPro" id="IPR050498">
    <property type="entry name" value="Ycf3"/>
</dbReference>
<dbReference type="Pfam" id="PF13181">
    <property type="entry name" value="TPR_8"/>
    <property type="match status" value="1"/>
</dbReference>
<keyword evidence="2 3" id="KW-0802">TPR repeat</keyword>
<dbReference type="Pfam" id="PF14559">
    <property type="entry name" value="TPR_19"/>
    <property type="match status" value="1"/>
</dbReference>
<name>A0A521AZ06_9BACT</name>
<dbReference type="PANTHER" id="PTHR44858">
    <property type="entry name" value="TETRATRICOPEPTIDE REPEAT PROTEIN 6"/>
    <property type="match status" value="1"/>
</dbReference>
<sequence length="186" mass="21431">MGQRTDQMFERGQLFLNNGNYEQALRLFNQVLNREPTHKGALKNKVLIQIAERETDKARESIEFALSENPKDDELQEIAGSFYINNNDIESGVAHLNRAVELNDGNVLAHYGLGIVTANQYEDHQQAVFHFSKAIEQDPEFADAFFNRGCSYLIEKQMKQARKDFVRARELGHEEAQDLLDSYFME</sequence>
<dbReference type="InterPro" id="IPR011990">
    <property type="entry name" value="TPR-like_helical_dom_sf"/>
</dbReference>
<dbReference type="Gene3D" id="1.25.40.10">
    <property type="entry name" value="Tetratricopeptide repeat domain"/>
    <property type="match status" value="2"/>
</dbReference>
<feature type="repeat" description="TPR" evidence="3">
    <location>
        <begin position="5"/>
        <end position="38"/>
    </location>
</feature>
<evidence type="ECO:0000313" key="5">
    <source>
        <dbReference type="Proteomes" id="UP000317593"/>
    </source>
</evidence>
<dbReference type="PROSITE" id="PS50293">
    <property type="entry name" value="TPR_REGION"/>
    <property type="match status" value="1"/>
</dbReference>
<dbReference type="PANTHER" id="PTHR44858:SF1">
    <property type="entry name" value="UDP-N-ACETYLGLUCOSAMINE--PEPTIDE N-ACETYLGLUCOSAMINYLTRANSFERASE SPINDLY-RELATED"/>
    <property type="match status" value="1"/>
</dbReference>